<evidence type="ECO:0008006" key="7">
    <source>
        <dbReference type="Google" id="ProtNLM"/>
    </source>
</evidence>
<dbReference type="KEGG" id="cate:C2869_00515"/>
<comment type="similarity">
    <text evidence="1">Belongs to the DDI1 family.</text>
</comment>
<evidence type="ECO:0000313" key="6">
    <source>
        <dbReference type="Proteomes" id="UP000244441"/>
    </source>
</evidence>
<keyword evidence="4" id="KW-0378">Hydrolase</keyword>
<dbReference type="PANTHER" id="PTHR12917:SF1">
    <property type="entry name" value="AT13091P"/>
    <property type="match status" value="1"/>
</dbReference>
<evidence type="ECO:0000256" key="4">
    <source>
        <dbReference type="ARBA" id="ARBA00022801"/>
    </source>
</evidence>
<dbReference type="GO" id="GO:0004190">
    <property type="term" value="F:aspartic-type endopeptidase activity"/>
    <property type="evidence" value="ECO:0007669"/>
    <property type="project" value="UniProtKB-KW"/>
</dbReference>
<dbReference type="Proteomes" id="UP000244441">
    <property type="component" value="Chromosome"/>
</dbReference>
<dbReference type="Gene3D" id="2.40.70.10">
    <property type="entry name" value="Acid Proteases"/>
    <property type="match status" value="2"/>
</dbReference>
<dbReference type="SUPFAM" id="SSF50630">
    <property type="entry name" value="Acid proteases"/>
    <property type="match status" value="1"/>
</dbReference>
<dbReference type="EMBL" id="CP026604">
    <property type="protein sequence ID" value="AWB65014.1"/>
    <property type="molecule type" value="Genomic_DNA"/>
</dbReference>
<proteinExistence type="inferred from homology"/>
<sequence length="315" mass="34840">MHTIITSLPTKSDFLLLPNRQLTFYHFMRFACLFFTMSFSVFANVEPSHYKLAEQSFNGEQGFIEVRAKVNDVAVNAILDTGAAAHVMSQGLVDKLNIQVSQSTKAKVKGVVHTASLPFVNGVSIELLGQSAQYNQVIVAPNLPFDLIIGLPFLVNKRVQINYPKQSISLLNPHSGILLQVANLRFKRKNNLLLINTQIKDVELNLVLDTGNSAGVLLNRDIAVQHNWVQQYRQKAGSIRGVFMQAVSTSVLTVPRARIGPIKLTNAIVEVPEQSHTLSNLNRGYHGDGLIGNTMLNNFILTIDYDNAIGHVFVP</sequence>
<protein>
    <recommendedName>
        <fullName evidence="7">Peptidase A2 domain-containing protein</fullName>
    </recommendedName>
</protein>
<evidence type="ECO:0000256" key="3">
    <source>
        <dbReference type="ARBA" id="ARBA00022750"/>
    </source>
</evidence>
<dbReference type="CDD" id="cd00303">
    <property type="entry name" value="retropepsin_like"/>
    <property type="match status" value="1"/>
</dbReference>
<accession>A0A2S0VLB8</accession>
<dbReference type="AlphaFoldDB" id="A0A2S0VLB8"/>
<keyword evidence="3" id="KW-0064">Aspartyl protease</keyword>
<dbReference type="GO" id="GO:0006508">
    <property type="term" value="P:proteolysis"/>
    <property type="evidence" value="ECO:0007669"/>
    <property type="project" value="UniProtKB-KW"/>
</dbReference>
<reference evidence="5 6" key="1">
    <citation type="submission" date="2018-01" db="EMBL/GenBank/DDBJ databases">
        <title>Genome sequence of a Cantenovulum-like bacteria.</title>
        <authorList>
            <person name="Tan W.R."/>
            <person name="Lau N.-S."/>
            <person name="Go F."/>
            <person name="Amirul A.-A.A."/>
        </authorList>
    </citation>
    <scope>NUCLEOTIDE SEQUENCE [LARGE SCALE GENOMIC DNA]</scope>
    <source>
        <strain evidence="5 6">CCB-QB4</strain>
    </source>
</reference>
<keyword evidence="6" id="KW-1185">Reference proteome</keyword>
<gene>
    <name evidence="5" type="ORF">C2869_00515</name>
</gene>
<dbReference type="PANTHER" id="PTHR12917">
    <property type="entry name" value="ASPARTYL PROTEASE DDI-RELATED"/>
    <property type="match status" value="1"/>
</dbReference>
<evidence type="ECO:0000256" key="2">
    <source>
        <dbReference type="ARBA" id="ARBA00022670"/>
    </source>
</evidence>
<evidence type="ECO:0000313" key="5">
    <source>
        <dbReference type="EMBL" id="AWB65014.1"/>
    </source>
</evidence>
<dbReference type="InterPro" id="IPR021109">
    <property type="entry name" value="Peptidase_aspartic_dom_sf"/>
</dbReference>
<dbReference type="Pfam" id="PF13975">
    <property type="entry name" value="gag-asp_proteas"/>
    <property type="match status" value="1"/>
</dbReference>
<evidence type="ECO:0000256" key="1">
    <source>
        <dbReference type="ARBA" id="ARBA00009136"/>
    </source>
</evidence>
<organism evidence="5 6">
    <name type="scientific">Saccharobesus litoralis</name>
    <dbReference type="NCBI Taxonomy" id="2172099"/>
    <lineage>
        <taxon>Bacteria</taxon>
        <taxon>Pseudomonadati</taxon>
        <taxon>Pseudomonadota</taxon>
        <taxon>Gammaproteobacteria</taxon>
        <taxon>Alteromonadales</taxon>
        <taxon>Alteromonadaceae</taxon>
        <taxon>Saccharobesus</taxon>
    </lineage>
</organism>
<name>A0A2S0VLB8_9ALTE</name>
<keyword evidence="2" id="KW-0645">Protease</keyword>